<dbReference type="AlphaFoldDB" id="A0AA86VX69"/>
<evidence type="ECO:0000313" key="2">
    <source>
        <dbReference type="Proteomes" id="UP001189624"/>
    </source>
</evidence>
<gene>
    <name evidence="1" type="ORF">AYBTSS11_LOCUS7950</name>
</gene>
<keyword evidence="2" id="KW-1185">Reference proteome</keyword>
<protein>
    <submittedName>
        <fullName evidence="1">Uncharacterized protein</fullName>
    </submittedName>
</protein>
<reference evidence="1" key="1">
    <citation type="submission" date="2023-10" db="EMBL/GenBank/DDBJ databases">
        <authorList>
            <person name="Domelevo Entfellner J.-B."/>
        </authorList>
    </citation>
    <scope>NUCLEOTIDE SEQUENCE</scope>
</reference>
<dbReference type="EMBL" id="OY731400">
    <property type="protein sequence ID" value="CAJ1937313.1"/>
    <property type="molecule type" value="Genomic_DNA"/>
</dbReference>
<organism evidence="1 2">
    <name type="scientific">Sphenostylis stenocarpa</name>
    <dbReference type="NCBI Taxonomy" id="92480"/>
    <lineage>
        <taxon>Eukaryota</taxon>
        <taxon>Viridiplantae</taxon>
        <taxon>Streptophyta</taxon>
        <taxon>Embryophyta</taxon>
        <taxon>Tracheophyta</taxon>
        <taxon>Spermatophyta</taxon>
        <taxon>Magnoliopsida</taxon>
        <taxon>eudicotyledons</taxon>
        <taxon>Gunneridae</taxon>
        <taxon>Pentapetalae</taxon>
        <taxon>rosids</taxon>
        <taxon>fabids</taxon>
        <taxon>Fabales</taxon>
        <taxon>Fabaceae</taxon>
        <taxon>Papilionoideae</taxon>
        <taxon>50 kb inversion clade</taxon>
        <taxon>NPAAA clade</taxon>
        <taxon>indigoferoid/millettioid clade</taxon>
        <taxon>Phaseoleae</taxon>
        <taxon>Sphenostylis</taxon>
    </lineage>
</organism>
<name>A0AA86VX69_9FABA</name>
<accession>A0AA86VX69</accession>
<sequence length="91" mass="10307">MSRCSQENVSGRETLDFEEHSATALFGAVSVTVGEKIGTSETVTETRMELNGGATKKWRVNAERDWREQRITLERKTADAMLMGGWVYRDH</sequence>
<proteinExistence type="predicted"/>
<evidence type="ECO:0000313" key="1">
    <source>
        <dbReference type="EMBL" id="CAJ1937313.1"/>
    </source>
</evidence>
<dbReference type="Proteomes" id="UP001189624">
    <property type="component" value="Chromosome 3"/>
</dbReference>
<dbReference type="Gramene" id="rna-AYBTSS11_LOCUS7950">
    <property type="protein sequence ID" value="CAJ1937313.1"/>
    <property type="gene ID" value="gene-AYBTSS11_LOCUS7950"/>
</dbReference>